<evidence type="ECO:0000313" key="2">
    <source>
        <dbReference type="EMBL" id="SHK05542.1"/>
    </source>
</evidence>
<feature type="transmembrane region" description="Helical" evidence="1">
    <location>
        <begin position="72"/>
        <end position="100"/>
    </location>
</feature>
<dbReference type="Proteomes" id="UP000185812">
    <property type="component" value="Unassembled WGS sequence"/>
</dbReference>
<evidence type="ECO:0000313" key="3">
    <source>
        <dbReference type="Proteomes" id="UP000185812"/>
    </source>
</evidence>
<name>A0A1M6PCF6_9BACT</name>
<keyword evidence="3" id="KW-1185">Reference proteome</keyword>
<keyword evidence="1" id="KW-0812">Transmembrane</keyword>
<protein>
    <submittedName>
        <fullName evidence="2">Putative Holin-X, holin superfamily III</fullName>
    </submittedName>
</protein>
<accession>A0A1M6PCF6</accession>
<evidence type="ECO:0000256" key="1">
    <source>
        <dbReference type="SAM" id="Phobius"/>
    </source>
</evidence>
<keyword evidence="1" id="KW-0472">Membrane</keyword>
<dbReference type="STRING" id="633813.SAMN04488087_0123"/>
<dbReference type="AlphaFoldDB" id="A0A1M6PCF6"/>
<gene>
    <name evidence="2" type="ORF">SAMN04488087_0123</name>
</gene>
<keyword evidence="1" id="KW-1133">Transmembrane helix</keyword>
<feature type="transmembrane region" description="Helical" evidence="1">
    <location>
        <begin position="106"/>
        <end position="124"/>
    </location>
</feature>
<proteinExistence type="predicted"/>
<reference evidence="3" key="1">
    <citation type="submission" date="2016-11" db="EMBL/GenBank/DDBJ databases">
        <authorList>
            <person name="Varghese N."/>
            <person name="Submissions S."/>
        </authorList>
    </citation>
    <scope>NUCLEOTIDE SEQUENCE [LARGE SCALE GENOMIC DNA]</scope>
    <source>
        <strain evidence="3">DSM 22212</strain>
    </source>
</reference>
<dbReference type="EMBL" id="FRAU01000001">
    <property type="protein sequence ID" value="SHK05542.1"/>
    <property type="molecule type" value="Genomic_DNA"/>
</dbReference>
<dbReference type="Pfam" id="PF07332">
    <property type="entry name" value="Phage_holin_3_6"/>
    <property type="match status" value="1"/>
</dbReference>
<sequence>MRKRKARHVAGFHVANITEQPMATTDTPSHHWQRLRQQTQELVEDLRAWVELRLTLTQMEIEERIETQIRRLLLRLLIGALAGLAAVFVLVAVALGLGAWLGHTGWGFLVVALGLMAVAAGLHFSRRRSSKAVPTATPAGEPDRAANA</sequence>
<dbReference type="InterPro" id="IPR009937">
    <property type="entry name" value="Phage_holin_3_6"/>
</dbReference>
<organism evidence="2 3">
    <name type="scientific">Rhodothermus profundi</name>
    <dbReference type="NCBI Taxonomy" id="633813"/>
    <lineage>
        <taxon>Bacteria</taxon>
        <taxon>Pseudomonadati</taxon>
        <taxon>Rhodothermota</taxon>
        <taxon>Rhodothermia</taxon>
        <taxon>Rhodothermales</taxon>
        <taxon>Rhodothermaceae</taxon>
        <taxon>Rhodothermus</taxon>
    </lineage>
</organism>